<dbReference type="RefSeq" id="WP_103463848.1">
    <property type="nucleotide sequence ID" value="NZ_PPXC01000001.1"/>
</dbReference>
<dbReference type="Gene3D" id="3.30.930.30">
    <property type="match status" value="1"/>
</dbReference>
<gene>
    <name evidence="2" type="ORF">CVS27_00835</name>
</gene>
<reference evidence="2 3" key="1">
    <citation type="submission" date="2018-01" db="EMBL/GenBank/DDBJ databases">
        <title>Arthrobacter sp. nov., from glaciers in China.</title>
        <authorList>
            <person name="Liu Q."/>
            <person name="Xin Y.-H."/>
        </authorList>
    </citation>
    <scope>NUCLEOTIDE SEQUENCE [LARGE SCALE GENOMIC DNA]</scope>
    <source>
        <strain evidence="2 3">HLT2-12-2</strain>
    </source>
</reference>
<dbReference type="AlphaFoldDB" id="A0A2S4A116"/>
<keyword evidence="1" id="KW-0175">Coiled coil</keyword>
<accession>A0A2S4A116</accession>
<keyword evidence="3" id="KW-1185">Reference proteome</keyword>
<protein>
    <submittedName>
        <fullName evidence="2">Uncharacterized protein</fullName>
    </submittedName>
</protein>
<evidence type="ECO:0000256" key="1">
    <source>
        <dbReference type="SAM" id="Coils"/>
    </source>
</evidence>
<evidence type="ECO:0000313" key="3">
    <source>
        <dbReference type="Proteomes" id="UP000237061"/>
    </source>
</evidence>
<dbReference type="EMBL" id="PPXC01000001">
    <property type="protein sequence ID" value="POH75190.1"/>
    <property type="molecule type" value="Genomic_DNA"/>
</dbReference>
<evidence type="ECO:0000313" key="2">
    <source>
        <dbReference type="EMBL" id="POH75190.1"/>
    </source>
</evidence>
<proteinExistence type="predicted"/>
<organism evidence="2 3">
    <name type="scientific">Arthrobacter glacialis</name>
    <dbReference type="NCBI Taxonomy" id="1664"/>
    <lineage>
        <taxon>Bacteria</taxon>
        <taxon>Bacillati</taxon>
        <taxon>Actinomycetota</taxon>
        <taxon>Actinomycetes</taxon>
        <taxon>Micrococcales</taxon>
        <taxon>Micrococcaceae</taxon>
        <taxon>Arthrobacter</taxon>
    </lineage>
</organism>
<sequence>MRELDPQAAAYFAAANPNIVAADTHSNIAMVNDGVGGFRRPKTKEEVLDYGDARINGVHRKISTRSFETTLIVIHLPKSMCVEVPGFYPVVDKDGVHQLDREGNPRTKSRWITRDRDEAIRFFNDALTYFGNDVLTGGIDAIHGFDINFDEATPHVQAMADTFAPDPKHDGSLRVDASRMWGSHPEVRDESGKQIGGSRKMRQYQAGLRQRMHDLGYPVELKVDPTRSMSSQGKEEYIETQDKLAEIAQGEESLQLGRRRLNMDLQDHKYRDAAVGRLLADAHMKHNQADAELDGLPELRRKARQEGIAAGQSVLAAREADIDRRELAIVLERAEMAQKSEAAQRALDGARRSQIAAQAARDELEAEVQRLKRLPADYDRFLDTVMKSGKTLRPMFERSVTANQIGRGERVQGVIQRHSAVLDTLMDDKDADPSPW</sequence>
<dbReference type="Proteomes" id="UP000237061">
    <property type="component" value="Unassembled WGS sequence"/>
</dbReference>
<name>A0A2S4A116_ARTGL</name>
<feature type="coiled-coil region" evidence="1">
    <location>
        <begin position="347"/>
        <end position="374"/>
    </location>
</feature>
<comment type="caution">
    <text evidence="2">The sequence shown here is derived from an EMBL/GenBank/DDBJ whole genome shotgun (WGS) entry which is preliminary data.</text>
</comment>